<reference evidence="2 3" key="1">
    <citation type="submission" date="2014-06" db="EMBL/GenBank/DDBJ databases">
        <title>Evolutionary Origins and Diversification of the Mycorrhizal Mutualists.</title>
        <authorList>
            <consortium name="DOE Joint Genome Institute"/>
            <consortium name="Mycorrhizal Genomics Consortium"/>
            <person name="Kohler A."/>
            <person name="Kuo A."/>
            <person name="Nagy L.G."/>
            <person name="Floudas D."/>
            <person name="Copeland A."/>
            <person name="Barry K.W."/>
            <person name="Cichocki N."/>
            <person name="Veneault-Fourrey C."/>
            <person name="LaButti K."/>
            <person name="Lindquist E.A."/>
            <person name="Lipzen A."/>
            <person name="Lundell T."/>
            <person name="Morin E."/>
            <person name="Murat C."/>
            <person name="Riley R."/>
            <person name="Ohm R."/>
            <person name="Sun H."/>
            <person name="Tunlid A."/>
            <person name="Henrissat B."/>
            <person name="Grigoriev I.V."/>
            <person name="Hibbett D.S."/>
            <person name="Martin F."/>
        </authorList>
    </citation>
    <scope>NUCLEOTIDE SEQUENCE [LARGE SCALE GENOMIC DNA]</scope>
    <source>
        <strain evidence="2 3">SS14</strain>
    </source>
</reference>
<organism evidence="2 3">
    <name type="scientific">Sphaerobolus stellatus (strain SS14)</name>
    <dbReference type="NCBI Taxonomy" id="990650"/>
    <lineage>
        <taxon>Eukaryota</taxon>
        <taxon>Fungi</taxon>
        <taxon>Dikarya</taxon>
        <taxon>Basidiomycota</taxon>
        <taxon>Agaricomycotina</taxon>
        <taxon>Agaricomycetes</taxon>
        <taxon>Phallomycetidae</taxon>
        <taxon>Geastrales</taxon>
        <taxon>Sphaerobolaceae</taxon>
        <taxon>Sphaerobolus</taxon>
    </lineage>
</organism>
<evidence type="ECO:0000313" key="3">
    <source>
        <dbReference type="Proteomes" id="UP000054279"/>
    </source>
</evidence>
<dbReference type="Proteomes" id="UP000054279">
    <property type="component" value="Unassembled WGS sequence"/>
</dbReference>
<feature type="region of interest" description="Disordered" evidence="1">
    <location>
        <begin position="18"/>
        <end position="42"/>
    </location>
</feature>
<dbReference type="HOGENOM" id="CLU_2122659_0_0_1"/>
<name>A0A0C9U5L6_SPHS4</name>
<dbReference type="AlphaFoldDB" id="A0A0C9U5L6"/>
<accession>A0A0C9U5L6</accession>
<protein>
    <submittedName>
        <fullName evidence="2">Uncharacterized protein</fullName>
    </submittedName>
</protein>
<sequence>MRPTTPTRNLPEKTCLEVPKGTVHPKPRKRKNANTSTQAGIRNVGLEPDQVKKVAKKRLKLPYNIDDWQAHTIHAIWSGHDAMVCAVHWMSFFSWGSDSVMTTLVCLPEASIWV</sequence>
<keyword evidence="3" id="KW-1185">Reference proteome</keyword>
<evidence type="ECO:0000256" key="1">
    <source>
        <dbReference type="SAM" id="MobiDB-lite"/>
    </source>
</evidence>
<proteinExistence type="predicted"/>
<evidence type="ECO:0000313" key="2">
    <source>
        <dbReference type="EMBL" id="KIJ38278.1"/>
    </source>
</evidence>
<feature type="compositionally biased region" description="Basic residues" evidence="1">
    <location>
        <begin position="23"/>
        <end position="32"/>
    </location>
</feature>
<dbReference type="EMBL" id="KN837162">
    <property type="protein sequence ID" value="KIJ38278.1"/>
    <property type="molecule type" value="Genomic_DNA"/>
</dbReference>
<gene>
    <name evidence="2" type="ORF">M422DRAFT_259190</name>
</gene>